<dbReference type="InParanoid" id="E4XE32"/>
<dbReference type="EMBL" id="FN653040">
    <property type="protein sequence ID" value="CBY19422.1"/>
    <property type="molecule type" value="Genomic_DNA"/>
</dbReference>
<name>E4XE32_OIKDI</name>
<gene>
    <name evidence="2" type="ORF">GSOID_T00008434001</name>
    <name evidence="3" type="ORF">GSOID_T00019885001</name>
</gene>
<evidence type="ECO:0000313" key="3">
    <source>
        <dbReference type="EMBL" id="CBY39320.1"/>
    </source>
</evidence>
<dbReference type="Proteomes" id="UP000001307">
    <property type="component" value="Unassembled WGS sequence"/>
</dbReference>
<feature type="region of interest" description="Disordered" evidence="1">
    <location>
        <begin position="132"/>
        <end position="154"/>
    </location>
</feature>
<dbReference type="OrthoDB" id="10367796at2759"/>
<dbReference type="Proteomes" id="UP000011014">
    <property type="component" value="Unassembled WGS sequence"/>
</dbReference>
<sequence length="236" mass="27251">MKLTGSFLVALASGDICGDCNENIAEFNSWHAQSNIVCSRYTHPRDYAEFADPRGAACKDCKVQCVPNNDTCPGSDELVAGFWNKTALKLKEQYVNRSESWKAAKAAEQALRNIEKEKAKYEKLVNKVAEKKAKSENKEWKKTDFPSWRENRRQENEAKRALKKQQKKEAKAAAKAAKELRKQQRLEKRALAENNKVLFAFYAELEDHYEILCPNMFLIQDNENLARKFNIWKQLQ</sequence>
<evidence type="ECO:0000256" key="1">
    <source>
        <dbReference type="SAM" id="MobiDB-lite"/>
    </source>
</evidence>
<protein>
    <submittedName>
        <fullName evidence="2">Uncharacterized protein</fullName>
    </submittedName>
</protein>
<organism evidence="2">
    <name type="scientific">Oikopleura dioica</name>
    <name type="common">Tunicate</name>
    <dbReference type="NCBI Taxonomy" id="34765"/>
    <lineage>
        <taxon>Eukaryota</taxon>
        <taxon>Metazoa</taxon>
        <taxon>Chordata</taxon>
        <taxon>Tunicata</taxon>
        <taxon>Appendicularia</taxon>
        <taxon>Copelata</taxon>
        <taxon>Oikopleuridae</taxon>
        <taxon>Oikopleura</taxon>
    </lineage>
</organism>
<proteinExistence type="predicted"/>
<evidence type="ECO:0000313" key="4">
    <source>
        <dbReference type="Proteomes" id="UP000001307"/>
    </source>
</evidence>
<dbReference type="AlphaFoldDB" id="E4XE32"/>
<accession>E4XE32</accession>
<reference evidence="2" key="1">
    <citation type="journal article" date="2010" name="Science">
        <title>Plasticity of animal genome architecture unmasked by rapid evolution of a pelagic tunicate.</title>
        <authorList>
            <person name="Denoeud F."/>
            <person name="Henriet S."/>
            <person name="Mungpakdee S."/>
            <person name="Aury J.M."/>
            <person name="Da Silva C."/>
            <person name="Brinkmann H."/>
            <person name="Mikhaleva J."/>
            <person name="Olsen L.C."/>
            <person name="Jubin C."/>
            <person name="Canestro C."/>
            <person name="Bouquet J.M."/>
            <person name="Danks G."/>
            <person name="Poulain J."/>
            <person name="Campsteijn C."/>
            <person name="Adamski M."/>
            <person name="Cross I."/>
            <person name="Yadetie F."/>
            <person name="Muffato M."/>
            <person name="Louis A."/>
            <person name="Butcher S."/>
            <person name="Tsagkogeorga G."/>
            <person name="Konrad A."/>
            <person name="Singh S."/>
            <person name="Jensen M.F."/>
            <person name="Cong E.H."/>
            <person name="Eikeseth-Otteraa H."/>
            <person name="Noel B."/>
            <person name="Anthouard V."/>
            <person name="Porcel B.M."/>
            <person name="Kachouri-Lafond R."/>
            <person name="Nishino A."/>
            <person name="Ugolini M."/>
            <person name="Chourrout P."/>
            <person name="Nishida H."/>
            <person name="Aasland R."/>
            <person name="Huzurbazar S."/>
            <person name="Westhof E."/>
            <person name="Delsuc F."/>
            <person name="Lehrach H."/>
            <person name="Reinhardt R."/>
            <person name="Weissenbach J."/>
            <person name="Roy S.W."/>
            <person name="Artiguenave F."/>
            <person name="Postlethwait J.H."/>
            <person name="Manak J.R."/>
            <person name="Thompson E.M."/>
            <person name="Jaillon O."/>
            <person name="Du Pasquier L."/>
            <person name="Boudinot P."/>
            <person name="Liberles D.A."/>
            <person name="Volff J.N."/>
            <person name="Philippe H."/>
            <person name="Lenhard B."/>
            <person name="Roest Crollius H."/>
            <person name="Wincker P."/>
            <person name="Chourrout D."/>
        </authorList>
    </citation>
    <scope>NUCLEOTIDE SEQUENCE [LARGE SCALE GENOMIC DNA]</scope>
</reference>
<dbReference type="EMBL" id="FN655496">
    <property type="protein sequence ID" value="CBY39320.1"/>
    <property type="molecule type" value="Genomic_DNA"/>
</dbReference>
<keyword evidence="4" id="KW-1185">Reference proteome</keyword>
<evidence type="ECO:0000313" key="2">
    <source>
        <dbReference type="EMBL" id="CBY19422.1"/>
    </source>
</evidence>